<name>A0A2T7UCD5_9BURK</name>
<dbReference type="Pfam" id="PF13501">
    <property type="entry name" value="SoxY"/>
    <property type="match status" value="1"/>
</dbReference>
<dbReference type="InterPro" id="IPR016568">
    <property type="entry name" value="Sulphur_oxidation_SoxY"/>
</dbReference>
<accession>A0A2T7UCD5</accession>
<protein>
    <recommendedName>
        <fullName evidence="1">Ig-like SoxY domain-containing protein</fullName>
    </recommendedName>
</protein>
<dbReference type="InterPro" id="IPR038162">
    <property type="entry name" value="SoxY_sf"/>
</dbReference>
<evidence type="ECO:0000259" key="1">
    <source>
        <dbReference type="Pfam" id="PF13501"/>
    </source>
</evidence>
<feature type="domain" description="Ig-like SoxY" evidence="1">
    <location>
        <begin position="57"/>
        <end position="157"/>
    </location>
</feature>
<dbReference type="RefSeq" id="WP_053172988.1">
    <property type="nucleotide sequence ID" value="NZ_LFYT02000016.1"/>
</dbReference>
<dbReference type="OrthoDB" id="8909320at2"/>
<reference evidence="2" key="1">
    <citation type="submission" date="2017-04" db="EMBL/GenBank/DDBJ databases">
        <title>Unexpected and diverse lifestyles within the genus Limnohabitans.</title>
        <authorList>
            <person name="Kasalicky V."/>
            <person name="Mehrshad M."/>
            <person name="Andrei S.-A."/>
            <person name="Salcher M."/>
            <person name="Kratochvilova H."/>
            <person name="Simek K."/>
            <person name="Ghai R."/>
        </authorList>
    </citation>
    <scope>NUCLEOTIDE SEQUENCE [LARGE SCALE GENOMIC DNA]</scope>
    <source>
        <strain evidence="2">II-D5</strain>
    </source>
</reference>
<dbReference type="Proteomes" id="UP000037507">
    <property type="component" value="Unassembled WGS sequence"/>
</dbReference>
<sequence>MKWPTLTRREGLRQALRAGLYGAAVQLWPSQAQDMASGQLLSVAKMIEPLTQGARVLEQDVKWVAPVLADNGTLVPVTVQVQSPMTPQDHVTHVYLLSQRNPVTRMAVFHLGPWNGRAEVSTRLRLAGTQQVVALARLSNGEFRYGQMEIIVTESACVDAS</sequence>
<dbReference type="InterPro" id="IPR032711">
    <property type="entry name" value="SoxY"/>
</dbReference>
<dbReference type="PIRSF" id="PIRSF010312">
    <property type="entry name" value="Sulphur_oxidation_SoxY"/>
    <property type="match status" value="1"/>
</dbReference>
<dbReference type="EMBL" id="LFYT02000016">
    <property type="protein sequence ID" value="PVE42288.1"/>
    <property type="molecule type" value="Genomic_DNA"/>
</dbReference>
<dbReference type="Gene3D" id="2.60.40.2470">
    <property type="entry name" value="SoxY domain"/>
    <property type="match status" value="1"/>
</dbReference>
<gene>
    <name evidence="2" type="ORF">H663_013015</name>
</gene>
<organism evidence="2 3">
    <name type="scientific">Limnohabitans planktonicus II-D5</name>
    <dbReference type="NCBI Taxonomy" id="1293045"/>
    <lineage>
        <taxon>Bacteria</taxon>
        <taxon>Pseudomonadati</taxon>
        <taxon>Pseudomonadota</taxon>
        <taxon>Betaproteobacteria</taxon>
        <taxon>Burkholderiales</taxon>
        <taxon>Comamonadaceae</taxon>
        <taxon>Limnohabitans</taxon>
    </lineage>
</organism>
<keyword evidence="3" id="KW-1185">Reference proteome</keyword>
<dbReference type="STRING" id="1293045.H663_11100"/>
<comment type="caution">
    <text evidence="2">The sequence shown here is derived from an EMBL/GenBank/DDBJ whole genome shotgun (WGS) entry which is preliminary data.</text>
</comment>
<evidence type="ECO:0000313" key="3">
    <source>
        <dbReference type="Proteomes" id="UP000037507"/>
    </source>
</evidence>
<evidence type="ECO:0000313" key="2">
    <source>
        <dbReference type="EMBL" id="PVE42288.1"/>
    </source>
</evidence>
<proteinExistence type="predicted"/>
<dbReference type="AlphaFoldDB" id="A0A2T7UCD5"/>